<gene>
    <name evidence="1" type="ORF">B0J11DRAFT_494010</name>
</gene>
<reference evidence="1" key="1">
    <citation type="journal article" date="2021" name="Nat. Commun.">
        <title>Genetic determinants of endophytism in the Arabidopsis root mycobiome.</title>
        <authorList>
            <person name="Mesny F."/>
            <person name="Miyauchi S."/>
            <person name="Thiergart T."/>
            <person name="Pickel B."/>
            <person name="Atanasova L."/>
            <person name="Karlsson M."/>
            <person name="Huettel B."/>
            <person name="Barry K.W."/>
            <person name="Haridas S."/>
            <person name="Chen C."/>
            <person name="Bauer D."/>
            <person name="Andreopoulos W."/>
            <person name="Pangilinan J."/>
            <person name="LaButti K."/>
            <person name="Riley R."/>
            <person name="Lipzen A."/>
            <person name="Clum A."/>
            <person name="Drula E."/>
            <person name="Henrissat B."/>
            <person name="Kohler A."/>
            <person name="Grigoriev I.V."/>
            <person name="Martin F.M."/>
            <person name="Hacquard S."/>
        </authorList>
    </citation>
    <scope>NUCLEOTIDE SEQUENCE</scope>
    <source>
        <strain evidence="1">MPI-CAGE-CH-0243</strain>
    </source>
</reference>
<comment type="caution">
    <text evidence="1">The sequence shown here is derived from an EMBL/GenBank/DDBJ whole genome shotgun (WGS) entry which is preliminary data.</text>
</comment>
<protein>
    <submittedName>
        <fullName evidence="1">Uncharacterized protein</fullName>
    </submittedName>
</protein>
<dbReference type="EMBL" id="JAGMWT010000013">
    <property type="protein sequence ID" value="KAH7118003.1"/>
    <property type="molecule type" value="Genomic_DNA"/>
</dbReference>
<organism evidence="1 2">
    <name type="scientific">Dendryphion nanum</name>
    <dbReference type="NCBI Taxonomy" id="256645"/>
    <lineage>
        <taxon>Eukaryota</taxon>
        <taxon>Fungi</taxon>
        <taxon>Dikarya</taxon>
        <taxon>Ascomycota</taxon>
        <taxon>Pezizomycotina</taxon>
        <taxon>Dothideomycetes</taxon>
        <taxon>Pleosporomycetidae</taxon>
        <taxon>Pleosporales</taxon>
        <taxon>Torulaceae</taxon>
        <taxon>Dendryphion</taxon>
    </lineage>
</organism>
<evidence type="ECO:0000313" key="2">
    <source>
        <dbReference type="Proteomes" id="UP000700596"/>
    </source>
</evidence>
<name>A0A9P9DEX3_9PLEO</name>
<sequence>MLAESGSSCSTACSARKSLARNLLLRNNHTVIDIYTKYFGLCMLYSLSHYTLLSFKRGIERMAMISPHEWDDRLWQMRNVNEEYPLEARIERTLLETGLEALEAWAGAVEVGLGMEDQARTDIALAYGKAGRFLKQACLL</sequence>
<accession>A0A9P9DEX3</accession>
<dbReference type="Proteomes" id="UP000700596">
    <property type="component" value="Unassembled WGS sequence"/>
</dbReference>
<keyword evidence="2" id="KW-1185">Reference proteome</keyword>
<evidence type="ECO:0000313" key="1">
    <source>
        <dbReference type="EMBL" id="KAH7118003.1"/>
    </source>
</evidence>
<dbReference type="OrthoDB" id="3800663at2759"/>
<dbReference type="AlphaFoldDB" id="A0A9P9DEX3"/>
<proteinExistence type="predicted"/>